<evidence type="ECO:0000256" key="8">
    <source>
        <dbReference type="ARBA" id="ARBA00023315"/>
    </source>
</evidence>
<evidence type="ECO:0000313" key="16">
    <source>
        <dbReference type="Proteomes" id="UP000570595"/>
    </source>
</evidence>
<dbReference type="InterPro" id="IPR015422">
    <property type="entry name" value="PyrdxlP-dep_Trfase_small"/>
</dbReference>
<evidence type="ECO:0000256" key="6">
    <source>
        <dbReference type="ARBA" id="ARBA00022898"/>
    </source>
</evidence>
<gene>
    <name evidence="15" type="primary">ALAS1_2</name>
    <name evidence="15" type="ORF">FOZ61_003301</name>
</gene>
<feature type="domain" description="Aminotransferase class I/classII large" evidence="14">
    <location>
        <begin position="148"/>
        <end position="488"/>
    </location>
</feature>
<dbReference type="UniPathway" id="UPA00251">
    <property type="reaction ID" value="UER00375"/>
</dbReference>
<accession>A0A7J6ME55</accession>
<dbReference type="PROSITE" id="PS00599">
    <property type="entry name" value="AA_TRANSFER_CLASS_2"/>
    <property type="match status" value="1"/>
</dbReference>
<dbReference type="CDD" id="cd06454">
    <property type="entry name" value="KBL_like"/>
    <property type="match status" value="1"/>
</dbReference>
<evidence type="ECO:0000313" key="15">
    <source>
        <dbReference type="EMBL" id="KAF4669707.1"/>
    </source>
</evidence>
<dbReference type="AlphaFoldDB" id="A0A7J6ME55"/>
<dbReference type="EC" id="2.3.1.37" evidence="4"/>
<dbReference type="NCBIfam" id="TIGR01821">
    <property type="entry name" value="5aminolev_synth"/>
    <property type="match status" value="1"/>
</dbReference>
<dbReference type="FunFam" id="3.40.640.10:FF:000006">
    <property type="entry name" value="5-aminolevulinate synthase, mitochondrial"/>
    <property type="match status" value="1"/>
</dbReference>
<comment type="caution">
    <text evidence="15">The sequence shown here is derived from an EMBL/GenBank/DDBJ whole genome shotgun (WGS) entry which is preliminary data.</text>
</comment>
<organism evidence="15 16">
    <name type="scientific">Perkinsus olseni</name>
    <name type="common">Perkinsus atlanticus</name>
    <dbReference type="NCBI Taxonomy" id="32597"/>
    <lineage>
        <taxon>Eukaryota</taxon>
        <taxon>Sar</taxon>
        <taxon>Alveolata</taxon>
        <taxon>Perkinsozoa</taxon>
        <taxon>Perkinsea</taxon>
        <taxon>Perkinsida</taxon>
        <taxon>Perkinsidae</taxon>
        <taxon>Perkinsus</taxon>
    </lineage>
</organism>
<evidence type="ECO:0000256" key="13">
    <source>
        <dbReference type="RuleBase" id="RU003693"/>
    </source>
</evidence>
<evidence type="ECO:0000256" key="4">
    <source>
        <dbReference type="ARBA" id="ARBA00013257"/>
    </source>
</evidence>
<dbReference type="PANTHER" id="PTHR13693:SF102">
    <property type="entry name" value="2-AMINO-3-KETOBUTYRATE COENZYME A LIGASE, MITOCHONDRIAL"/>
    <property type="match status" value="1"/>
</dbReference>
<evidence type="ECO:0000256" key="9">
    <source>
        <dbReference type="ARBA" id="ARBA00031691"/>
    </source>
</evidence>
<dbReference type="SUPFAM" id="SSF53383">
    <property type="entry name" value="PLP-dependent transferases"/>
    <property type="match status" value="1"/>
</dbReference>
<dbReference type="InterPro" id="IPR050087">
    <property type="entry name" value="AON_synthase_class-II"/>
</dbReference>
<dbReference type="InterPro" id="IPR015421">
    <property type="entry name" value="PyrdxlP-dep_Trfase_major"/>
</dbReference>
<evidence type="ECO:0000256" key="1">
    <source>
        <dbReference type="ARBA" id="ARBA00001933"/>
    </source>
</evidence>
<evidence type="ECO:0000256" key="5">
    <source>
        <dbReference type="ARBA" id="ARBA00022679"/>
    </source>
</evidence>
<name>A0A7J6ME55_PEROL</name>
<comment type="similarity">
    <text evidence="3 13">Belongs to the class-II pyridoxal-phosphate-dependent aminotransferase family.</text>
</comment>
<evidence type="ECO:0000256" key="12">
    <source>
        <dbReference type="ARBA" id="ARBA00047654"/>
    </source>
</evidence>
<dbReference type="Pfam" id="PF00155">
    <property type="entry name" value="Aminotran_1_2"/>
    <property type="match status" value="1"/>
</dbReference>
<evidence type="ECO:0000256" key="11">
    <source>
        <dbReference type="ARBA" id="ARBA00032773"/>
    </source>
</evidence>
<dbReference type="InterPro" id="IPR001917">
    <property type="entry name" value="Aminotrans_II_pyridoxalP_BS"/>
</dbReference>
<proteinExistence type="inferred from homology"/>
<comment type="catalytic activity">
    <reaction evidence="12">
        <text>succinyl-CoA + glycine + H(+) = 5-aminolevulinate + CO2 + CoA</text>
        <dbReference type="Rhea" id="RHEA:12921"/>
        <dbReference type="ChEBI" id="CHEBI:15378"/>
        <dbReference type="ChEBI" id="CHEBI:16526"/>
        <dbReference type="ChEBI" id="CHEBI:57287"/>
        <dbReference type="ChEBI" id="CHEBI:57292"/>
        <dbReference type="ChEBI" id="CHEBI:57305"/>
        <dbReference type="ChEBI" id="CHEBI:356416"/>
        <dbReference type="EC" id="2.3.1.37"/>
    </reaction>
</comment>
<dbReference type="EMBL" id="JABAHT010000020">
    <property type="protein sequence ID" value="KAF4669707.1"/>
    <property type="molecule type" value="Genomic_DNA"/>
</dbReference>
<dbReference type="Proteomes" id="UP000570595">
    <property type="component" value="Unassembled WGS sequence"/>
</dbReference>
<protein>
    <recommendedName>
        <fullName evidence="4">5-aminolevulinate synthase</fullName>
        <ecNumber evidence="4">2.3.1.37</ecNumber>
    </recommendedName>
    <alternativeName>
        <fullName evidence="9">5-aminolevulinic acid synthase</fullName>
    </alternativeName>
    <alternativeName>
        <fullName evidence="10">Delta-ALA synthase</fullName>
    </alternativeName>
    <alternativeName>
        <fullName evidence="11">Delta-aminolevulinate synthase</fullName>
    </alternativeName>
</protein>
<evidence type="ECO:0000256" key="7">
    <source>
        <dbReference type="ARBA" id="ARBA00023133"/>
    </source>
</evidence>
<reference evidence="15 16" key="1">
    <citation type="submission" date="2020-04" db="EMBL/GenBank/DDBJ databases">
        <title>Perkinsus olseni comparative genomics.</title>
        <authorList>
            <person name="Bogema D.R."/>
        </authorList>
    </citation>
    <scope>NUCLEOTIDE SEQUENCE [LARGE SCALE GENOMIC DNA]</scope>
    <source>
        <strain evidence="15">ATCC PRA-179</strain>
    </source>
</reference>
<dbReference type="OrthoDB" id="10263824at2759"/>
<evidence type="ECO:0000259" key="14">
    <source>
        <dbReference type="Pfam" id="PF00155"/>
    </source>
</evidence>
<dbReference type="GO" id="GO:0030170">
    <property type="term" value="F:pyridoxal phosphate binding"/>
    <property type="evidence" value="ECO:0007669"/>
    <property type="project" value="InterPro"/>
</dbReference>
<keyword evidence="5" id="KW-0808">Transferase</keyword>
<dbReference type="PANTHER" id="PTHR13693">
    <property type="entry name" value="CLASS II AMINOTRANSFERASE/8-AMINO-7-OXONONANOATE SYNTHASE"/>
    <property type="match status" value="1"/>
</dbReference>
<sequence length="508" mass="55171">MSVTCKAASAATRSACRAAAAAAAEAANTPINVKLSEVKTMCPFFAKVSNSPDPSTLEAMAHACPVMRAVQKPVVIQDDTKKPAFDEALITRKDNMYEAKFRFNIEKLQEEGRYRYFANLQRHCGSFPNATFHGLNHDVKEGRPIKIFCSNDYLGMGQHPKVIEASHEAINMSGTGAGGTRNISGTTKFHVELERTLAENHSKEAALVMSSGFVANEAALSAVGKIIPDCLMISDAGNHASMIQGIRHSKCEKKIYRHNDIAHLESILAATPLDRPKMIVFESVYSMSGGIAPMEAICDLADKYNAMTFCDEVHAVGMYGEHGAGIAERDGVLDRIDIISGTLGKAYGVFGGYIAASSSFVDCVRSYAAGFIFTTAVPPVVAAGGLAAVSHLRYSKIERELQQLRAKQLKAKLAARGLPLMNSPSHIVPVLVRDPVKVKELTDKLLAEYGIYLQPINYPTVDRGTERIRVTPGPLHSEEDLDMLVDALDRTFDELGISRQMQTADVVH</sequence>
<dbReference type="InterPro" id="IPR010961">
    <property type="entry name" value="4pyrrol_synth_NH2levulA_synth"/>
</dbReference>
<keyword evidence="7" id="KW-0350">Heme biosynthesis</keyword>
<evidence type="ECO:0000256" key="10">
    <source>
        <dbReference type="ARBA" id="ARBA00031945"/>
    </source>
</evidence>
<comment type="cofactor">
    <cofactor evidence="1 13">
        <name>pyridoxal 5'-phosphate</name>
        <dbReference type="ChEBI" id="CHEBI:597326"/>
    </cofactor>
</comment>
<dbReference type="InterPro" id="IPR015424">
    <property type="entry name" value="PyrdxlP-dep_Trfase"/>
</dbReference>
<dbReference type="InterPro" id="IPR004839">
    <property type="entry name" value="Aminotransferase_I/II_large"/>
</dbReference>
<evidence type="ECO:0000256" key="2">
    <source>
        <dbReference type="ARBA" id="ARBA00005029"/>
    </source>
</evidence>
<dbReference type="GO" id="GO:0003870">
    <property type="term" value="F:5-aminolevulinate synthase activity"/>
    <property type="evidence" value="ECO:0007669"/>
    <property type="project" value="UniProtKB-EC"/>
</dbReference>
<dbReference type="Gene3D" id="3.90.1150.10">
    <property type="entry name" value="Aspartate Aminotransferase, domain 1"/>
    <property type="match status" value="1"/>
</dbReference>
<evidence type="ECO:0000256" key="3">
    <source>
        <dbReference type="ARBA" id="ARBA00008392"/>
    </source>
</evidence>
<dbReference type="GO" id="GO:0006782">
    <property type="term" value="P:protoporphyrinogen IX biosynthetic process"/>
    <property type="evidence" value="ECO:0007669"/>
    <property type="project" value="UniProtKB-UniPathway"/>
</dbReference>
<keyword evidence="6 13" id="KW-0663">Pyridoxal phosphate</keyword>
<keyword evidence="8" id="KW-0012">Acyltransferase</keyword>
<comment type="pathway">
    <text evidence="2">Porphyrin-containing compound metabolism; protoporphyrin-IX biosynthesis; 5-aminolevulinate from glycine: step 1/1.</text>
</comment>
<dbReference type="Gene3D" id="3.40.640.10">
    <property type="entry name" value="Type I PLP-dependent aspartate aminotransferase-like (Major domain)"/>
    <property type="match status" value="1"/>
</dbReference>